<organism evidence="2 3">
    <name type="scientific">Pseudooceanicola nitratireducens</name>
    <dbReference type="NCBI Taxonomy" id="517719"/>
    <lineage>
        <taxon>Bacteria</taxon>
        <taxon>Pseudomonadati</taxon>
        <taxon>Pseudomonadota</taxon>
        <taxon>Alphaproteobacteria</taxon>
        <taxon>Rhodobacterales</taxon>
        <taxon>Paracoccaceae</taxon>
        <taxon>Pseudooceanicola</taxon>
    </lineage>
</organism>
<evidence type="ECO:0000313" key="2">
    <source>
        <dbReference type="EMBL" id="SFC45590.1"/>
    </source>
</evidence>
<protein>
    <recommendedName>
        <fullName evidence="1">Metanogen output domain-containing protein</fullName>
    </recommendedName>
</protein>
<name>A0A1I1JJE9_9RHOB</name>
<dbReference type="AlphaFoldDB" id="A0A1I1JJE9"/>
<proteinExistence type="predicted"/>
<gene>
    <name evidence="2" type="ORF">SAMN05421762_0964</name>
</gene>
<accession>A0A1I1JJE9</accession>
<dbReference type="STRING" id="517719.SAMN05421762_0964"/>
<feature type="domain" description="Metanogen output" evidence="1">
    <location>
        <begin position="64"/>
        <end position="154"/>
    </location>
</feature>
<dbReference type="Pfam" id="PF18546">
    <property type="entry name" value="MetOD1"/>
    <property type="match status" value="1"/>
</dbReference>
<keyword evidence="3" id="KW-1185">Reference proteome</keyword>
<dbReference type="Proteomes" id="UP000231644">
    <property type="component" value="Unassembled WGS sequence"/>
</dbReference>
<reference evidence="2 3" key="1">
    <citation type="submission" date="2016-10" db="EMBL/GenBank/DDBJ databases">
        <authorList>
            <person name="de Groot N.N."/>
        </authorList>
    </citation>
    <scope>NUCLEOTIDE SEQUENCE [LARGE SCALE GENOMIC DNA]</scope>
    <source>
        <strain evidence="2 3">DSM 29619</strain>
    </source>
</reference>
<dbReference type="EMBL" id="FOLX01000001">
    <property type="protein sequence ID" value="SFC45590.1"/>
    <property type="molecule type" value="Genomic_DNA"/>
</dbReference>
<dbReference type="InterPro" id="IPR041359">
    <property type="entry name" value="MetOD1"/>
</dbReference>
<evidence type="ECO:0000313" key="3">
    <source>
        <dbReference type="Proteomes" id="UP000231644"/>
    </source>
</evidence>
<dbReference type="RefSeq" id="WP_093451063.1">
    <property type="nucleotide sequence ID" value="NZ_CP051251.1"/>
</dbReference>
<evidence type="ECO:0000259" key="1">
    <source>
        <dbReference type="Pfam" id="PF18546"/>
    </source>
</evidence>
<sequence>MTDQRKIGPGAPVSDPPARADFFNRMIGALSETIEDVVGVEDAESFIGVVGRRIGNSDLAELRGRDCDARQVADHLVAFKAQIGGSFRVEKIDGDCIIFSNGHCPFGKEVVGRTSLCQMTTNVFGRVAANATGFARVHVAESLARGDARCLVKVRLSKPVDDIDDGQDFYG</sequence>